<dbReference type="SUPFAM" id="SSF55083">
    <property type="entry name" value="6-hydroxymethyl-7,8-dihydropterin pyrophosphokinase, HPPK"/>
    <property type="match status" value="1"/>
</dbReference>
<reference evidence="15 16" key="1">
    <citation type="submission" date="2017-09" db="EMBL/GenBank/DDBJ databases">
        <title>Biodiversity and function of Thalassospira species in the particle-attached aromatic-hydrocarbon-degrading consortia from the surface seawater of the China South Sea.</title>
        <authorList>
            <person name="Dong C."/>
            <person name="Lai Q."/>
            <person name="Shao Z."/>
        </authorList>
    </citation>
    <scope>NUCLEOTIDE SEQUENCE [LARGE SCALE GENOMIC DNA]</scope>
    <source>
        <strain evidence="15 16">139Z-12</strain>
    </source>
</reference>
<keyword evidence="8" id="KW-0067">ATP-binding</keyword>
<dbReference type="PROSITE" id="PS00794">
    <property type="entry name" value="HPPK"/>
    <property type="match status" value="1"/>
</dbReference>
<dbReference type="AlphaFoldDB" id="A0A2N3L9Q4"/>
<gene>
    <name evidence="15" type="primary">folK</name>
    <name evidence="15" type="ORF">COO92_05755</name>
</gene>
<dbReference type="GO" id="GO:0016301">
    <property type="term" value="F:kinase activity"/>
    <property type="evidence" value="ECO:0007669"/>
    <property type="project" value="UniProtKB-KW"/>
</dbReference>
<evidence type="ECO:0000256" key="12">
    <source>
        <dbReference type="ARBA" id="ARBA00033413"/>
    </source>
</evidence>
<dbReference type="EMBL" id="NXGX01000002">
    <property type="protein sequence ID" value="PKR59534.1"/>
    <property type="molecule type" value="Genomic_DNA"/>
</dbReference>
<comment type="caution">
    <text evidence="15">The sequence shown here is derived from an EMBL/GenBank/DDBJ whole genome shotgun (WGS) entry which is preliminary data.</text>
</comment>
<dbReference type="InterPro" id="IPR000550">
    <property type="entry name" value="Hppk"/>
</dbReference>
<dbReference type="GO" id="GO:0046654">
    <property type="term" value="P:tetrahydrofolate biosynthetic process"/>
    <property type="evidence" value="ECO:0007669"/>
    <property type="project" value="UniProtKB-UniPathway"/>
</dbReference>
<dbReference type="NCBIfam" id="TIGR01498">
    <property type="entry name" value="folK"/>
    <property type="match status" value="1"/>
</dbReference>
<dbReference type="GO" id="GO:0046656">
    <property type="term" value="P:folic acid biosynthetic process"/>
    <property type="evidence" value="ECO:0007669"/>
    <property type="project" value="UniProtKB-KW"/>
</dbReference>
<dbReference type="Pfam" id="PF01288">
    <property type="entry name" value="HPPK"/>
    <property type="match status" value="1"/>
</dbReference>
<evidence type="ECO:0000256" key="7">
    <source>
        <dbReference type="ARBA" id="ARBA00022777"/>
    </source>
</evidence>
<dbReference type="GO" id="GO:0003848">
    <property type="term" value="F:2-amino-4-hydroxy-6-hydroxymethyldihydropteridine diphosphokinase activity"/>
    <property type="evidence" value="ECO:0007669"/>
    <property type="project" value="UniProtKB-EC"/>
</dbReference>
<dbReference type="UniPathway" id="UPA00077">
    <property type="reaction ID" value="UER00155"/>
</dbReference>
<dbReference type="Proteomes" id="UP000233332">
    <property type="component" value="Unassembled WGS sequence"/>
</dbReference>
<evidence type="ECO:0000313" key="15">
    <source>
        <dbReference type="EMBL" id="PKR59534.1"/>
    </source>
</evidence>
<keyword evidence="16" id="KW-1185">Reference proteome</keyword>
<evidence type="ECO:0000256" key="10">
    <source>
        <dbReference type="ARBA" id="ARBA00029409"/>
    </source>
</evidence>
<evidence type="ECO:0000313" key="16">
    <source>
        <dbReference type="Proteomes" id="UP000233332"/>
    </source>
</evidence>
<dbReference type="PANTHER" id="PTHR43071">
    <property type="entry name" value="2-AMINO-4-HYDROXY-6-HYDROXYMETHYLDIHYDROPTERIDINE PYROPHOSPHOKINASE"/>
    <property type="match status" value="1"/>
</dbReference>
<evidence type="ECO:0000256" key="8">
    <source>
        <dbReference type="ARBA" id="ARBA00022840"/>
    </source>
</evidence>
<dbReference type="EC" id="2.7.6.3" evidence="3"/>
<evidence type="ECO:0000256" key="13">
    <source>
        <dbReference type="SAM" id="MobiDB-lite"/>
    </source>
</evidence>
<evidence type="ECO:0000259" key="14">
    <source>
        <dbReference type="PROSITE" id="PS00794"/>
    </source>
</evidence>
<keyword evidence="5" id="KW-0808">Transferase</keyword>
<keyword evidence="6" id="KW-0547">Nucleotide-binding</keyword>
<accession>A0A2N3L9Q4</accession>
<proteinExistence type="inferred from homology"/>
<evidence type="ECO:0000256" key="6">
    <source>
        <dbReference type="ARBA" id="ARBA00022741"/>
    </source>
</evidence>
<dbReference type="Gene3D" id="3.30.70.560">
    <property type="entry name" value="7,8-Dihydro-6-hydroxymethylpterin-pyrophosphokinase HPPK"/>
    <property type="match status" value="1"/>
</dbReference>
<evidence type="ECO:0000256" key="1">
    <source>
        <dbReference type="ARBA" id="ARBA00005051"/>
    </source>
</evidence>
<protein>
    <recommendedName>
        <fullName evidence="4">2-amino-4-hydroxy-6-hydroxymethyldihydropteridine pyrophosphokinase</fullName>
        <ecNumber evidence="3">2.7.6.3</ecNumber>
    </recommendedName>
    <alternativeName>
        <fullName evidence="11">6-hydroxymethyl-7,8-dihydropterin pyrophosphokinase</fullName>
    </alternativeName>
    <alternativeName>
        <fullName evidence="12">7,8-dihydro-6-hydroxymethylpterin-pyrophosphokinase</fullName>
    </alternativeName>
</protein>
<name>A0A2N3L9Q4_9PROT</name>
<evidence type="ECO:0000256" key="4">
    <source>
        <dbReference type="ARBA" id="ARBA00016218"/>
    </source>
</evidence>
<feature type="domain" description="7,8-dihydro-6-hydroxymethylpterin-pyrophosphokinase" evidence="14">
    <location>
        <begin position="120"/>
        <end position="131"/>
    </location>
</feature>
<dbReference type="PANTHER" id="PTHR43071:SF1">
    <property type="entry name" value="2-AMINO-4-HYDROXY-6-HYDROXYMETHYLDIHYDROPTERIDINE PYROPHOSPHOKINASE"/>
    <property type="match status" value="1"/>
</dbReference>
<comment type="pathway">
    <text evidence="1">Cofactor biosynthesis; tetrahydrofolate biosynthesis; 2-amino-4-hydroxy-6-hydroxymethyl-7,8-dihydropteridine diphosphate from 7,8-dihydroneopterin triphosphate: step 4/4.</text>
</comment>
<dbReference type="CDD" id="cd00483">
    <property type="entry name" value="HPPK"/>
    <property type="match status" value="1"/>
</dbReference>
<dbReference type="GO" id="GO:0005524">
    <property type="term" value="F:ATP binding"/>
    <property type="evidence" value="ECO:0007669"/>
    <property type="project" value="UniProtKB-KW"/>
</dbReference>
<evidence type="ECO:0000256" key="5">
    <source>
        <dbReference type="ARBA" id="ARBA00022679"/>
    </source>
</evidence>
<comment type="function">
    <text evidence="10">Catalyzes the transfer of pyrophosphate from adenosine triphosphate (ATP) to 6-hydroxymethyl-7,8-dihydropterin, an enzymatic step in folate biosynthesis pathway.</text>
</comment>
<comment type="similarity">
    <text evidence="2">Belongs to the HPPK family.</text>
</comment>
<dbReference type="InterPro" id="IPR035907">
    <property type="entry name" value="Hppk_sf"/>
</dbReference>
<evidence type="ECO:0000256" key="3">
    <source>
        <dbReference type="ARBA" id="ARBA00013253"/>
    </source>
</evidence>
<organism evidence="15 16">
    <name type="scientific">Thalassospira lohafexi</name>
    <dbReference type="NCBI Taxonomy" id="744227"/>
    <lineage>
        <taxon>Bacteria</taxon>
        <taxon>Pseudomonadati</taxon>
        <taxon>Pseudomonadota</taxon>
        <taxon>Alphaproteobacteria</taxon>
        <taxon>Rhodospirillales</taxon>
        <taxon>Thalassospiraceae</taxon>
        <taxon>Thalassospira</taxon>
    </lineage>
</organism>
<keyword evidence="9" id="KW-0289">Folate biosynthesis</keyword>
<keyword evidence="7 15" id="KW-0418">Kinase</keyword>
<feature type="region of interest" description="Disordered" evidence="13">
    <location>
        <begin position="1"/>
        <end position="24"/>
    </location>
</feature>
<evidence type="ECO:0000256" key="11">
    <source>
        <dbReference type="ARBA" id="ARBA00029766"/>
    </source>
</evidence>
<sequence>MPSFPTPTDPKACFVSTSSTSNSHHTSENAILIAFGANLPTDQYGAPAQTLKAALEHLAKDGDVLVDCVSSFYETAPVPVSDQPWYVNGVARLSTDLSAHDLLSRLHDVESEFGRVRRERNAARVIDLDLVAYGRELIAEDGGIQVPHPRMAERAFVLLPLRDVAPGWVHPVLNRSVEDLISDLPSDQQIRQQANR</sequence>
<evidence type="ECO:0000256" key="9">
    <source>
        <dbReference type="ARBA" id="ARBA00022909"/>
    </source>
</evidence>
<evidence type="ECO:0000256" key="2">
    <source>
        <dbReference type="ARBA" id="ARBA00005810"/>
    </source>
</evidence>